<dbReference type="AlphaFoldDB" id="A0A841KZK6"/>
<evidence type="ECO:0000313" key="1">
    <source>
        <dbReference type="EMBL" id="MBB6216352.1"/>
    </source>
</evidence>
<accession>A0A841KZK6</accession>
<name>A0A841KZK6_9FIRM</name>
<evidence type="ECO:0000313" key="2">
    <source>
        <dbReference type="Proteomes" id="UP000579281"/>
    </source>
</evidence>
<gene>
    <name evidence="1" type="ORF">HNQ80_002452</name>
</gene>
<keyword evidence="2" id="KW-1185">Reference proteome</keyword>
<reference evidence="1 2" key="1">
    <citation type="submission" date="2020-08" db="EMBL/GenBank/DDBJ databases">
        <title>Genomic Encyclopedia of Type Strains, Phase IV (KMG-IV): sequencing the most valuable type-strain genomes for metagenomic binning, comparative biology and taxonomic classification.</title>
        <authorList>
            <person name="Goeker M."/>
        </authorList>
    </citation>
    <scope>NUCLEOTIDE SEQUENCE [LARGE SCALE GENOMIC DNA]</scope>
    <source>
        <strain evidence="1 2">DSM 103526</strain>
    </source>
</reference>
<protein>
    <submittedName>
        <fullName evidence="1">Uncharacterized protein</fullName>
    </submittedName>
</protein>
<sequence>MLKGDENIFSTYSLPLLLKVLTVQKGNIHFNGEKLSVEFLHFINIERKCKHSKFSAKLPVILSTSEGSCEFEHFTLRFFAVLRITMEHIFS</sequence>
<organism evidence="1 2">
    <name type="scientific">Anaerosolibacter carboniphilus</name>
    <dbReference type="NCBI Taxonomy" id="1417629"/>
    <lineage>
        <taxon>Bacteria</taxon>
        <taxon>Bacillati</taxon>
        <taxon>Bacillota</taxon>
        <taxon>Clostridia</taxon>
        <taxon>Peptostreptococcales</taxon>
        <taxon>Thermotaleaceae</taxon>
        <taxon>Anaerosolibacter</taxon>
    </lineage>
</organism>
<comment type="caution">
    <text evidence="1">The sequence shown here is derived from an EMBL/GenBank/DDBJ whole genome shotgun (WGS) entry which is preliminary data.</text>
</comment>
<proteinExistence type="predicted"/>
<dbReference type="Proteomes" id="UP000579281">
    <property type="component" value="Unassembled WGS sequence"/>
</dbReference>
<dbReference type="EMBL" id="JACHEN010000014">
    <property type="protein sequence ID" value="MBB6216352.1"/>
    <property type="molecule type" value="Genomic_DNA"/>
</dbReference>